<keyword evidence="2" id="KW-1185">Reference proteome</keyword>
<dbReference type="AlphaFoldDB" id="A0A841FT89"/>
<dbReference type="RefSeq" id="WP_184792605.1">
    <property type="nucleotide sequence ID" value="NZ_BONT01000089.1"/>
</dbReference>
<organism evidence="1 2">
    <name type="scientific">Phytomonospora endophytica</name>
    <dbReference type="NCBI Taxonomy" id="714109"/>
    <lineage>
        <taxon>Bacteria</taxon>
        <taxon>Bacillati</taxon>
        <taxon>Actinomycetota</taxon>
        <taxon>Actinomycetes</taxon>
        <taxon>Micromonosporales</taxon>
        <taxon>Micromonosporaceae</taxon>
        <taxon>Phytomonospora</taxon>
    </lineage>
</organism>
<sequence length="88" mass="9224">MSLAESLQQVAAFAQNGLPFDGVSLLREKLTQSQGFVQAHAAGGMQVQGLNAAHQALVQAQEHLNTCEQMMQAAKEAMEGAVRMVGGG</sequence>
<protein>
    <submittedName>
        <fullName evidence="1">Uncharacterized protein</fullName>
    </submittedName>
</protein>
<name>A0A841FT89_9ACTN</name>
<accession>A0A841FT89</accession>
<evidence type="ECO:0000313" key="1">
    <source>
        <dbReference type="EMBL" id="MBB6039515.1"/>
    </source>
</evidence>
<gene>
    <name evidence="1" type="ORF">HNR73_007412</name>
</gene>
<reference evidence="1 2" key="1">
    <citation type="submission" date="2020-08" db="EMBL/GenBank/DDBJ databases">
        <title>Genomic Encyclopedia of Type Strains, Phase IV (KMG-IV): sequencing the most valuable type-strain genomes for metagenomic binning, comparative biology and taxonomic classification.</title>
        <authorList>
            <person name="Goeker M."/>
        </authorList>
    </citation>
    <scope>NUCLEOTIDE SEQUENCE [LARGE SCALE GENOMIC DNA]</scope>
    <source>
        <strain evidence="1 2">YIM 65646</strain>
    </source>
</reference>
<comment type="caution">
    <text evidence="1">The sequence shown here is derived from an EMBL/GenBank/DDBJ whole genome shotgun (WGS) entry which is preliminary data.</text>
</comment>
<proteinExistence type="predicted"/>
<dbReference type="Proteomes" id="UP000548476">
    <property type="component" value="Unassembled WGS sequence"/>
</dbReference>
<dbReference type="EMBL" id="JACHGT010000023">
    <property type="protein sequence ID" value="MBB6039515.1"/>
    <property type="molecule type" value="Genomic_DNA"/>
</dbReference>
<evidence type="ECO:0000313" key="2">
    <source>
        <dbReference type="Proteomes" id="UP000548476"/>
    </source>
</evidence>